<evidence type="ECO:0000313" key="2">
    <source>
        <dbReference type="Proteomes" id="UP000739069"/>
    </source>
</evidence>
<dbReference type="GO" id="GO:0009036">
    <property type="term" value="F:type II site-specific deoxyribonuclease activity"/>
    <property type="evidence" value="ECO:0007669"/>
    <property type="project" value="InterPro"/>
</dbReference>
<accession>A0A943Y3L8</accession>
<proteinExistence type="predicted"/>
<dbReference type="EMBL" id="JAGZXI010000003">
    <property type="protein sequence ID" value="MBS6634612.1"/>
    <property type="molecule type" value="Genomic_DNA"/>
</dbReference>
<dbReference type="AlphaFoldDB" id="A0A943Y3L8"/>
<organism evidence="1 2">
    <name type="scientific">Rothia mucilaginosa</name>
    <dbReference type="NCBI Taxonomy" id="43675"/>
    <lineage>
        <taxon>Bacteria</taxon>
        <taxon>Bacillati</taxon>
        <taxon>Actinomycetota</taxon>
        <taxon>Actinomycetes</taxon>
        <taxon>Micrococcales</taxon>
        <taxon>Micrococcaceae</taxon>
        <taxon>Rothia</taxon>
    </lineage>
</organism>
<gene>
    <name evidence="1" type="ORF">KH265_02955</name>
</gene>
<evidence type="ECO:0008006" key="3">
    <source>
        <dbReference type="Google" id="ProtNLM"/>
    </source>
</evidence>
<dbReference type="InterPro" id="IPR011335">
    <property type="entry name" value="Restrct_endonuc-II-like"/>
</dbReference>
<dbReference type="RefSeq" id="WP_254755419.1">
    <property type="nucleotide sequence ID" value="NZ_JAGZXI010000003.1"/>
</dbReference>
<evidence type="ECO:0000313" key="1">
    <source>
        <dbReference type="EMBL" id="MBS6634612.1"/>
    </source>
</evidence>
<sequence length="524" mass="59361">MARNTWWVTRPKRALPPVPRCLMAIAYEAQGKVWKSANKTMELTIEKNLELAGLKTKGTRRDQTGGGARTYRAWLKSLGLIFMDKGGKLWLTDAGEALVQKEASPLAVLKKQVLEYQFPSAFAHKGMSSVDTRFKVRPFIFLLQLLLDERLEGYLHEKNEIGKIVIAHGVSNKESCVDDVVNRILKHRRIGDASLEDNYVDLYVTTRAVPDIKKIFLNHGDIANTFGNWLGYTQLIERYDGVWSIAPGAEDEAREIVEKYVSKPLIAKPEDEEYFQRRYGLRPGKLKDTRRLESSGSVSSKMIEEKNVLLAAEKYVAQRFINGVDEQLISDISLETGVSLKDTERILSAKYPKGLVDSFLSEYVQMAFESRDKATEFEKATTSIFADIFGLYAEHIGQKGIVPDVVIASREEGWSGILDSKAYAKGYSIGHDHRNRMVEYIERYSEYGPDFAALAFFSYVVSDYKNSVTPQIRLISEKSGVPGSVITARDIVRMVERHKKKPYTHAEIREIFSLNRAITFEDIG</sequence>
<protein>
    <recommendedName>
        <fullName evidence="3">FokI cleavage domain-containing protein</fullName>
    </recommendedName>
</protein>
<dbReference type="SUPFAM" id="SSF52980">
    <property type="entry name" value="Restriction endonuclease-like"/>
    <property type="match status" value="1"/>
</dbReference>
<reference evidence="1" key="1">
    <citation type="submission" date="2021-02" db="EMBL/GenBank/DDBJ databases">
        <title>Infant gut strain persistence is associated with maternal origin, phylogeny, and functional potential including surface adhesion and iron acquisition.</title>
        <authorList>
            <person name="Lou Y.C."/>
        </authorList>
    </citation>
    <scope>NUCLEOTIDE SEQUENCE</scope>
    <source>
        <strain evidence="1">L1_008_092G1_dasL1_008_092G1_concoct_16</strain>
    </source>
</reference>
<name>A0A943Y3L8_9MICC</name>
<comment type="caution">
    <text evidence="1">The sequence shown here is derived from an EMBL/GenBank/DDBJ whole genome shotgun (WGS) entry which is preliminary data.</text>
</comment>
<dbReference type="GO" id="GO:0009307">
    <property type="term" value="P:DNA restriction-modification system"/>
    <property type="evidence" value="ECO:0007669"/>
    <property type="project" value="InterPro"/>
</dbReference>
<dbReference type="Proteomes" id="UP000739069">
    <property type="component" value="Unassembled WGS sequence"/>
</dbReference>
<dbReference type="Gene3D" id="3.40.91.30">
    <property type="match status" value="1"/>
</dbReference>